<protein>
    <submittedName>
        <fullName evidence="1">Uncharacterized protein</fullName>
    </submittedName>
</protein>
<evidence type="ECO:0000313" key="1">
    <source>
        <dbReference type="EMBL" id="AKA33915.1"/>
    </source>
</evidence>
<proteinExistence type="predicted"/>
<dbReference type="KEGG" id="mlt:VC82_228"/>
<sequence length="705" mass="82407">MWLVISRKDEISSYWGDTSLNANVEVFEELKQEQLAKNNYNRISQIFPLIESEKEIPDLLEYRYIRFCFFINPMRVLSQLKVFYKSLDVKVFFGYGISSIILFGRTTAILDELLSKIDDECVSFEEWELSPGKVRCENIKAPKSIGDIKIVFEDYDQLPISIKNIFEELHLSLSLFATKVASVPIDGLFEIKKINKEINSLIKKIKKYQDSIDIQFEDLKNIQIVEDLSEEELIRLKKSINKSIEDNYHKNQYVDRAIQLISIISYVSTQTFSGTIPVLSRRSLIRRHSLCGIGSGILALYRITDFIESIFHEYNFEEKITVDFKKTGSFLVDIESPHKYDTKRWKYSNIDEFVRSKKENNLFKLPYFSARLGFRESEYAISAAIQSITNGADPEWSIMTLTHELMHSQVRQLLNLILAGDLSEQSEEDKMNFYMTFRDISKNGFSEEKSLLDSVRYIVLTHCCLADKYGSLSVEKHVLVAGNELQPYDIPKDYNAMFKLLTHNFRNINEIFVHLFDLNYIYRGQIDFYIKSIWHSWSSLPHIDADLRQYILRCLIVISTKVVAIRPYERFKESVSMLKSSLVDLHSKIKKPLIARIILLLNDLEYLTKAYYGGFYSYLMLVDMIDDVFISEVLSSKIYNDDFVTVLDEAESEEMDFKYDLPDSFEDERINSPVAFLLDRIRKTLEKNEIDYSRETCKIMLSIIQ</sequence>
<keyword evidence="2" id="KW-1185">Reference proteome</keyword>
<organism evidence="1 2">
    <name type="scientific">Flagellimonas lutaonensis</name>
    <dbReference type="NCBI Taxonomy" id="516051"/>
    <lineage>
        <taxon>Bacteria</taxon>
        <taxon>Pseudomonadati</taxon>
        <taxon>Bacteroidota</taxon>
        <taxon>Flavobacteriia</taxon>
        <taxon>Flavobacteriales</taxon>
        <taxon>Flavobacteriaceae</taxon>
        <taxon>Flagellimonas</taxon>
    </lineage>
</organism>
<reference evidence="1 2" key="1">
    <citation type="submission" date="2015-03" db="EMBL/GenBank/DDBJ databases">
        <title>Complete genome sequence of Muricauda lutaonensis CC-HSB-11T, isolated from a coastal hot spring.</title>
        <authorList>
            <person name="Kim K.M."/>
        </authorList>
    </citation>
    <scope>NUCLEOTIDE SEQUENCE [LARGE SCALE GENOMIC DNA]</scope>
    <source>
        <strain evidence="1 2">CC-HSB-11</strain>
    </source>
</reference>
<accession>A0A0D5YNL8</accession>
<dbReference type="HOGENOM" id="CLU_399469_0_0_10"/>
<dbReference type="EMBL" id="CP011071">
    <property type="protein sequence ID" value="AKA33915.1"/>
    <property type="molecule type" value="Genomic_DNA"/>
</dbReference>
<gene>
    <name evidence="1" type="ORF">VC82_228</name>
</gene>
<dbReference type="AlphaFoldDB" id="A0A0D5YNL8"/>
<dbReference type="RefSeq" id="WP_045800752.1">
    <property type="nucleotide sequence ID" value="NZ_CP011071.1"/>
</dbReference>
<evidence type="ECO:0000313" key="2">
    <source>
        <dbReference type="Proteomes" id="UP000032726"/>
    </source>
</evidence>
<name>A0A0D5YNL8_9FLAO</name>
<dbReference type="OrthoDB" id="1492778at2"/>
<dbReference type="Proteomes" id="UP000032726">
    <property type="component" value="Chromosome"/>
</dbReference>
<dbReference type="STRING" id="516051.VC82_228"/>